<feature type="compositionally biased region" description="Basic and acidic residues" evidence="5">
    <location>
        <begin position="217"/>
        <end position="233"/>
    </location>
</feature>
<dbReference type="InterPro" id="IPR019038">
    <property type="entry name" value="POLD3"/>
</dbReference>
<dbReference type="PANTHER" id="PTHR17598:SF13">
    <property type="entry name" value="DNA POLYMERASE DELTA SUBUNIT 3"/>
    <property type="match status" value="1"/>
</dbReference>
<proteinExistence type="predicted"/>
<feature type="compositionally biased region" description="Basic and acidic residues" evidence="5">
    <location>
        <begin position="240"/>
        <end position="267"/>
    </location>
</feature>
<evidence type="ECO:0000256" key="4">
    <source>
        <dbReference type="ARBA" id="ARBA00023242"/>
    </source>
</evidence>
<dbReference type="EMBL" id="KV453850">
    <property type="protein sequence ID" value="ODV86129.1"/>
    <property type="molecule type" value="Genomic_DNA"/>
</dbReference>
<evidence type="ECO:0000313" key="6">
    <source>
        <dbReference type="EMBL" id="ODV86129.1"/>
    </source>
</evidence>
<keyword evidence="7" id="KW-1185">Reference proteome</keyword>
<comment type="subcellular location">
    <subcellularLocation>
        <location evidence="1">Nucleus</location>
    </subcellularLocation>
</comment>
<name>A0A1E4T308_9ASCO</name>
<dbReference type="InterPro" id="IPR041913">
    <property type="entry name" value="POLD3_sf"/>
</dbReference>
<dbReference type="STRING" id="983967.A0A1E4T308"/>
<dbReference type="OrthoDB" id="3993890at2759"/>
<evidence type="ECO:0000256" key="5">
    <source>
        <dbReference type="SAM" id="MobiDB-lite"/>
    </source>
</evidence>
<feature type="compositionally biased region" description="Low complexity" evidence="5">
    <location>
        <begin position="185"/>
        <end position="197"/>
    </location>
</feature>
<dbReference type="Gene3D" id="3.90.1030.20">
    <property type="entry name" value="DNA polymerase delta, p66 (Cdc27) subunit, wHTH domain"/>
    <property type="match status" value="1"/>
</dbReference>
<feature type="compositionally biased region" description="Acidic residues" evidence="5">
    <location>
        <begin position="337"/>
        <end position="349"/>
    </location>
</feature>
<evidence type="ECO:0000256" key="3">
    <source>
        <dbReference type="ARBA" id="ARBA00022705"/>
    </source>
</evidence>
<feature type="region of interest" description="Disordered" evidence="5">
    <location>
        <begin position="152"/>
        <end position="388"/>
    </location>
</feature>
<dbReference type="Pfam" id="PF09507">
    <property type="entry name" value="CDC27"/>
    <property type="match status" value="1"/>
</dbReference>
<reference evidence="7" key="1">
    <citation type="submission" date="2016-04" db="EMBL/GenBank/DDBJ databases">
        <title>Comparative genomics of biotechnologically important yeasts.</title>
        <authorList>
            <consortium name="DOE Joint Genome Institute"/>
            <person name="Riley R."/>
            <person name="Haridas S."/>
            <person name="Wolfe K.H."/>
            <person name="Lopes M.R."/>
            <person name="Hittinger C.T."/>
            <person name="Goker M."/>
            <person name="Salamov A."/>
            <person name="Wisecaver J."/>
            <person name="Long T.M."/>
            <person name="Aerts A.L."/>
            <person name="Barry K."/>
            <person name="Choi C."/>
            <person name="Clum A."/>
            <person name="Coughlan A.Y."/>
            <person name="Deshpande S."/>
            <person name="Douglass A.P."/>
            <person name="Hanson S.J."/>
            <person name="Klenk H.-P."/>
            <person name="Labutti K."/>
            <person name="Lapidus A."/>
            <person name="Lindquist E."/>
            <person name="Lipzen A."/>
            <person name="Meier-Kolthoff J.P."/>
            <person name="Ohm R.A."/>
            <person name="Otillar R.P."/>
            <person name="Pangilinan J."/>
            <person name="Peng Y."/>
            <person name="Rokas A."/>
            <person name="Rosa C.A."/>
            <person name="Scheuner C."/>
            <person name="Sibirny A.A."/>
            <person name="Slot J.C."/>
            <person name="Stielow J.B."/>
            <person name="Sun H."/>
            <person name="Kurtzman C.P."/>
            <person name="Blackwell M."/>
            <person name="Grigoriev I.V."/>
            <person name="Jeffries T.W."/>
        </authorList>
    </citation>
    <scope>NUCLEOTIDE SEQUENCE [LARGE SCALE GENOMIC DNA]</scope>
    <source>
        <strain evidence="7">NRRL YB-2248</strain>
    </source>
</reference>
<evidence type="ECO:0000256" key="2">
    <source>
        <dbReference type="ARBA" id="ARBA00017589"/>
    </source>
</evidence>
<feature type="compositionally biased region" description="Low complexity" evidence="5">
    <location>
        <begin position="163"/>
        <end position="175"/>
    </location>
</feature>
<protein>
    <recommendedName>
        <fullName evidence="2">DNA polymerase delta subunit 3</fullName>
    </recommendedName>
</protein>
<gene>
    <name evidence="6" type="ORF">CANARDRAFT_27396</name>
</gene>
<dbReference type="GO" id="GO:0006297">
    <property type="term" value="P:nucleotide-excision repair, DNA gap filling"/>
    <property type="evidence" value="ECO:0007669"/>
    <property type="project" value="TreeGrafter"/>
</dbReference>
<dbReference type="GO" id="GO:0006271">
    <property type="term" value="P:DNA strand elongation involved in DNA replication"/>
    <property type="evidence" value="ECO:0007669"/>
    <property type="project" value="TreeGrafter"/>
</dbReference>
<keyword evidence="4" id="KW-0539">Nucleus</keyword>
<dbReference type="PANTHER" id="PTHR17598">
    <property type="entry name" value="DNA POLYMERASE DELTA SUBUNIT 3"/>
    <property type="match status" value="1"/>
</dbReference>
<evidence type="ECO:0000256" key="1">
    <source>
        <dbReference type="ARBA" id="ARBA00004123"/>
    </source>
</evidence>
<dbReference type="GO" id="GO:1904161">
    <property type="term" value="P:DNA synthesis involved in UV-damage excision repair"/>
    <property type="evidence" value="ECO:0007669"/>
    <property type="project" value="TreeGrafter"/>
</dbReference>
<dbReference type="Proteomes" id="UP000094801">
    <property type="component" value="Unassembled WGS sequence"/>
</dbReference>
<dbReference type="GO" id="GO:0003887">
    <property type="term" value="F:DNA-directed DNA polymerase activity"/>
    <property type="evidence" value="ECO:0007669"/>
    <property type="project" value="TreeGrafter"/>
</dbReference>
<sequence>MSEHQANFEIISKHVFLDKMPMTYKCLSRQLDITNTSSRQLLQEYYDQFKPERPELSSRFVITGKLGQDSLVKVALDTEVETIKQSFDSIYSCNIYSLNCNDQLSFGNITAINKTLKSDYRVENCQRWGIIQCPTGSGETIHVTSQDTLAVEEVKKETPQPTSSRPSERSSVSEPIKPSKSVVAKESNTTLSSTKKSNNAEKKKQQNTISFANSKRSKTEEPKSVEAENETKSQKTPVEPLKKKAKVETEEEKTKRLQRQEELAKMFEDDEDFTFDESAPGTQKTEAAKPESIDVEMEDAPASPILIEEEVEPAKSDLDDTPPAEVEAPPAEPTNESQEDTESYYDEDGYLVIKKKQAPPPVKKPAAPKKYTVEVPVKDKNPGKGVKKQSNLMSFFGKKK</sequence>
<accession>A0A1E4T308</accession>
<organism evidence="6 7">
    <name type="scientific">[Candida] arabinofermentans NRRL YB-2248</name>
    <dbReference type="NCBI Taxonomy" id="983967"/>
    <lineage>
        <taxon>Eukaryota</taxon>
        <taxon>Fungi</taxon>
        <taxon>Dikarya</taxon>
        <taxon>Ascomycota</taxon>
        <taxon>Saccharomycotina</taxon>
        <taxon>Pichiomycetes</taxon>
        <taxon>Pichiales</taxon>
        <taxon>Pichiaceae</taxon>
        <taxon>Ogataea</taxon>
        <taxon>Ogataea/Candida clade</taxon>
    </lineage>
</organism>
<dbReference type="GO" id="GO:0043625">
    <property type="term" value="C:delta DNA polymerase complex"/>
    <property type="evidence" value="ECO:0007669"/>
    <property type="project" value="InterPro"/>
</dbReference>
<keyword evidence="3" id="KW-0235">DNA replication</keyword>
<evidence type="ECO:0000313" key="7">
    <source>
        <dbReference type="Proteomes" id="UP000094801"/>
    </source>
</evidence>
<dbReference type="AlphaFoldDB" id="A0A1E4T308"/>